<dbReference type="Proteomes" id="UP001208570">
    <property type="component" value="Unassembled WGS sequence"/>
</dbReference>
<accession>A0AAD9JW87</accession>
<sequence length="60" mass="6938">MAGDDWMRSFLDINSDIALRIPQATFIQREIYDCLSNKIFSDTITKFIMAMNLATLYVTN</sequence>
<gene>
    <name evidence="1" type="ORF">LSH36_133g02038</name>
</gene>
<organism evidence="1 2">
    <name type="scientific">Paralvinella palmiformis</name>
    <dbReference type="NCBI Taxonomy" id="53620"/>
    <lineage>
        <taxon>Eukaryota</taxon>
        <taxon>Metazoa</taxon>
        <taxon>Spiralia</taxon>
        <taxon>Lophotrochozoa</taxon>
        <taxon>Annelida</taxon>
        <taxon>Polychaeta</taxon>
        <taxon>Sedentaria</taxon>
        <taxon>Canalipalpata</taxon>
        <taxon>Terebellida</taxon>
        <taxon>Terebelliformia</taxon>
        <taxon>Alvinellidae</taxon>
        <taxon>Paralvinella</taxon>
    </lineage>
</organism>
<evidence type="ECO:0000313" key="1">
    <source>
        <dbReference type="EMBL" id="KAK2160437.1"/>
    </source>
</evidence>
<proteinExistence type="predicted"/>
<name>A0AAD9JW87_9ANNE</name>
<comment type="caution">
    <text evidence="1">The sequence shown here is derived from an EMBL/GenBank/DDBJ whole genome shotgun (WGS) entry which is preliminary data.</text>
</comment>
<dbReference type="EMBL" id="JAODUP010000133">
    <property type="protein sequence ID" value="KAK2160437.1"/>
    <property type="molecule type" value="Genomic_DNA"/>
</dbReference>
<evidence type="ECO:0000313" key="2">
    <source>
        <dbReference type="Proteomes" id="UP001208570"/>
    </source>
</evidence>
<protein>
    <submittedName>
        <fullName evidence="1">Uncharacterized protein</fullName>
    </submittedName>
</protein>
<dbReference type="AlphaFoldDB" id="A0AAD9JW87"/>
<keyword evidence="2" id="KW-1185">Reference proteome</keyword>
<reference evidence="1" key="1">
    <citation type="journal article" date="2023" name="Mol. Biol. Evol.">
        <title>Third-Generation Sequencing Reveals the Adaptive Role of the Epigenome in Three Deep-Sea Polychaetes.</title>
        <authorList>
            <person name="Perez M."/>
            <person name="Aroh O."/>
            <person name="Sun Y."/>
            <person name="Lan Y."/>
            <person name="Juniper S.K."/>
            <person name="Young C.R."/>
            <person name="Angers B."/>
            <person name="Qian P.Y."/>
        </authorList>
    </citation>
    <scope>NUCLEOTIDE SEQUENCE</scope>
    <source>
        <strain evidence="1">P08H-3</strain>
    </source>
</reference>